<organism evidence="2 3">
    <name type="scientific">Sulfurospirillum diekertiae</name>
    <dbReference type="NCBI Taxonomy" id="1854492"/>
    <lineage>
        <taxon>Bacteria</taxon>
        <taxon>Pseudomonadati</taxon>
        <taxon>Campylobacterota</taxon>
        <taxon>Epsilonproteobacteria</taxon>
        <taxon>Campylobacterales</taxon>
        <taxon>Sulfurospirillaceae</taxon>
        <taxon>Sulfurospirillum</taxon>
    </lineage>
</organism>
<dbReference type="KEGG" id="suls:Sdiek1_0988"/>
<dbReference type="InterPro" id="IPR000595">
    <property type="entry name" value="cNMP-bd_dom"/>
</dbReference>
<dbReference type="Proteomes" id="UP000196005">
    <property type="component" value="Chromosome"/>
</dbReference>
<reference evidence="3" key="1">
    <citation type="submission" date="2017-05" db="EMBL/GenBank/DDBJ databases">
        <title>Dechlorination kinetics govern the competition between two new strains of the genus Sulfurospirillum.</title>
        <authorList>
            <person name="Buttet G.F."/>
            <person name="Murray A.M."/>
            <person name="Goris T."/>
            <person name="Burion M."/>
            <person name="Lin B."/>
            <person name="Rolle M."/>
            <person name="Maillard J."/>
        </authorList>
    </citation>
    <scope>NUCLEOTIDE SEQUENCE [LARGE SCALE GENOMIC DNA]</scope>
    <source>
        <strain evidence="3">SL2-1</strain>
    </source>
</reference>
<sequence>MSTKASPYFLNLKSVFCDNMNQYAFIKHYTTNEVLYQQGDVPFNLYIFISGQLKILNKTQQMMHCSVGEFIGAHANFANICYPETVKFLSAGQILVIQFDYFKERIVHYPILFGKIIEGLLQKQKIITNISDQQFSHVLINSYPAKSGHL</sequence>
<dbReference type="InterPro" id="IPR014710">
    <property type="entry name" value="RmlC-like_jellyroll"/>
</dbReference>
<dbReference type="Pfam" id="PF00027">
    <property type="entry name" value="cNMP_binding"/>
    <property type="match status" value="1"/>
</dbReference>
<dbReference type="SUPFAM" id="SSF51206">
    <property type="entry name" value="cAMP-binding domain-like"/>
    <property type="match status" value="1"/>
</dbReference>
<dbReference type="RefSeq" id="WP_087438153.1">
    <property type="nucleotide sequence ID" value="NZ_CP021416.1"/>
</dbReference>
<proteinExistence type="predicted"/>
<dbReference type="EMBL" id="CP021416">
    <property type="protein sequence ID" value="ARU48154.1"/>
    <property type="molecule type" value="Genomic_DNA"/>
</dbReference>
<accession>A0A1Y0HLA1</accession>
<keyword evidence="3" id="KW-1185">Reference proteome</keyword>
<dbReference type="InterPro" id="IPR018490">
    <property type="entry name" value="cNMP-bd_dom_sf"/>
</dbReference>
<evidence type="ECO:0000259" key="1">
    <source>
        <dbReference type="PROSITE" id="PS50042"/>
    </source>
</evidence>
<dbReference type="OrthoDB" id="5340093at2"/>
<feature type="domain" description="Cyclic nucleotide-binding" evidence="1">
    <location>
        <begin position="8"/>
        <end position="123"/>
    </location>
</feature>
<protein>
    <submittedName>
        <fullName evidence="2">Transcriptional regulator, Crp/Fnr family</fullName>
    </submittedName>
</protein>
<dbReference type="AlphaFoldDB" id="A0A1Y0HLA1"/>
<gene>
    <name evidence="2" type="ORF">Sdiek1_0988</name>
</gene>
<dbReference type="CDD" id="cd00038">
    <property type="entry name" value="CAP_ED"/>
    <property type="match status" value="1"/>
</dbReference>
<dbReference type="Gene3D" id="2.60.120.10">
    <property type="entry name" value="Jelly Rolls"/>
    <property type="match status" value="1"/>
</dbReference>
<dbReference type="PROSITE" id="PS50042">
    <property type="entry name" value="CNMP_BINDING_3"/>
    <property type="match status" value="1"/>
</dbReference>
<name>A0A1Y0HLA1_9BACT</name>
<evidence type="ECO:0000313" key="3">
    <source>
        <dbReference type="Proteomes" id="UP000196005"/>
    </source>
</evidence>
<evidence type="ECO:0000313" key="2">
    <source>
        <dbReference type="EMBL" id="ARU48154.1"/>
    </source>
</evidence>